<feature type="compositionally biased region" description="Low complexity" evidence="1">
    <location>
        <begin position="1"/>
        <end position="19"/>
    </location>
</feature>
<gene>
    <name evidence="2" type="ORF">FOZ60_001483</name>
</gene>
<proteinExistence type="predicted"/>
<organism evidence="2 3">
    <name type="scientific">Perkinsus olseni</name>
    <name type="common">Perkinsus atlanticus</name>
    <dbReference type="NCBI Taxonomy" id="32597"/>
    <lineage>
        <taxon>Eukaryota</taxon>
        <taxon>Sar</taxon>
        <taxon>Alveolata</taxon>
        <taxon>Perkinsozoa</taxon>
        <taxon>Perkinsea</taxon>
        <taxon>Perkinsida</taxon>
        <taxon>Perkinsidae</taxon>
        <taxon>Perkinsus</taxon>
    </lineage>
</organism>
<evidence type="ECO:0000313" key="3">
    <source>
        <dbReference type="Proteomes" id="UP000541610"/>
    </source>
</evidence>
<dbReference type="OrthoDB" id="10656136at2759"/>
<feature type="region of interest" description="Disordered" evidence="1">
    <location>
        <begin position="216"/>
        <end position="239"/>
    </location>
</feature>
<feature type="compositionally biased region" description="Low complexity" evidence="1">
    <location>
        <begin position="120"/>
        <end position="130"/>
    </location>
</feature>
<dbReference type="AlphaFoldDB" id="A0A7J6P0D6"/>
<evidence type="ECO:0000313" key="2">
    <source>
        <dbReference type="EMBL" id="KAF4689585.1"/>
    </source>
</evidence>
<feature type="region of interest" description="Disordered" evidence="1">
    <location>
        <begin position="1"/>
        <end position="74"/>
    </location>
</feature>
<reference evidence="2 3" key="1">
    <citation type="submission" date="2020-04" db="EMBL/GenBank/DDBJ databases">
        <title>Perkinsus olseni comparative genomics.</title>
        <authorList>
            <person name="Bogema D.R."/>
        </authorList>
    </citation>
    <scope>NUCLEOTIDE SEQUENCE [LARGE SCALE GENOMIC DNA]</scope>
    <source>
        <strain evidence="2">00978-12</strain>
    </source>
</reference>
<name>A0A7J6P0D6_PEROL</name>
<feature type="compositionally biased region" description="Polar residues" evidence="1">
    <location>
        <begin position="831"/>
        <end position="841"/>
    </location>
</feature>
<feature type="compositionally biased region" description="Polar residues" evidence="1">
    <location>
        <begin position="20"/>
        <end position="30"/>
    </location>
</feature>
<feature type="region of interest" description="Disordered" evidence="1">
    <location>
        <begin position="149"/>
        <end position="175"/>
    </location>
</feature>
<feature type="region of interest" description="Disordered" evidence="1">
    <location>
        <begin position="355"/>
        <end position="395"/>
    </location>
</feature>
<feature type="compositionally biased region" description="Low complexity" evidence="1">
    <location>
        <begin position="153"/>
        <end position="162"/>
    </location>
</feature>
<feature type="compositionally biased region" description="Low complexity" evidence="1">
    <location>
        <begin position="874"/>
        <end position="886"/>
    </location>
</feature>
<feature type="compositionally biased region" description="Low complexity" evidence="1">
    <location>
        <begin position="375"/>
        <end position="391"/>
    </location>
</feature>
<accession>A0A7J6P0D6</accession>
<feature type="compositionally biased region" description="Polar residues" evidence="1">
    <location>
        <begin position="63"/>
        <end position="74"/>
    </location>
</feature>
<evidence type="ECO:0000256" key="1">
    <source>
        <dbReference type="SAM" id="MobiDB-lite"/>
    </source>
</evidence>
<feature type="region of interest" description="Disordered" evidence="1">
    <location>
        <begin position="804"/>
        <end position="939"/>
    </location>
</feature>
<protein>
    <submittedName>
        <fullName evidence="2">Uncharacterized protein</fullName>
    </submittedName>
</protein>
<feature type="compositionally biased region" description="Low complexity" evidence="1">
    <location>
        <begin position="845"/>
        <end position="856"/>
    </location>
</feature>
<dbReference type="Proteomes" id="UP000541610">
    <property type="component" value="Unassembled WGS sequence"/>
</dbReference>
<feature type="region of interest" description="Disordered" evidence="1">
    <location>
        <begin position="115"/>
        <end position="137"/>
    </location>
</feature>
<sequence length="939" mass="102455">MRSLNAAAAVAASSSSSSSTHGEGSVSNGDMLSRGWMSDEVGNRSSANSLAVPPSNAHRRIPKQSTIDQQQQQAHFPEEFPNGLFDGFDEIVGTNSTSSVANATVGSNMPTVSLREVRQHQQQQRPTSRQPSFMTDAVRGWDNFLTRRNTRVSSASSSSSSDSYEEGSGQRSHHRQRSFYNLLPSGSNRSCVPNSCYSPTLGLTVGCDEPTVVRQAQQEPRPVAEDELSDSSSADIPTSEWDSYMDYVTCTESDGEDSNEQRLTSAQQKGGWRQCLAWVAKAGAHRPRRRRRKQVRCLRKPDTHTRRIRKILRALSLATEFDPHIYSDARLAQFFVVVLLHTEYHNFSNSADIINLPPSLRRPRRPPPSKQDRGSSSSSIEGECSPSSSTSDDTVNEDWQALGFSEREFESLGRDLNRPGSCMFALLLMIFFAVEENEAADVVVKVIRNVSVSPPELFGLFAVNAAKWVRDICRRVNTNQRVSELFHGVGEEWYRQRNLDFDAVITWWLHSSATKVTPGFPKDIEKKFIRVRRGRRDIYGYEVLADDNDGITASSPQEGEQLLDYPLGSSSNLSSSFTRGGLKWSRSAGTGEAGDDATLYNDAIDTADVTAPERLVSIHKSRSTGTSSYWRAASSAAVTRRLSTADKFPSMRGSSADSIPEVMILSPLVTSCHAATHHQEGPSASTAMVSSSSSSCRGTIVPDRVPSCHNIILWSDVLVAAGSLYAYTMISFAKFWLEQDMVNASGEDANKKLNNEFINQHFVSKLTVPRGGIPGIAARTAKVLGRVKELYQKLQDEQLRKLSMASRLSERSSDSDAGLVSAEGGKASRQLKISSTRNQGGPASRGGSSKSLASSATEPHLHGTQYGSDVERWNGNSSSGSKKQQQQPPPMRKSAPGNLASRNSSSSCSGATLPLTIHQPLSSQTGGTGAGLLDNSRSF</sequence>
<comment type="caution">
    <text evidence="2">The sequence shown here is derived from an EMBL/GenBank/DDBJ whole genome shotgun (WGS) entry which is preliminary data.</text>
</comment>
<dbReference type="EMBL" id="JABANP010000120">
    <property type="protein sequence ID" value="KAF4689585.1"/>
    <property type="molecule type" value="Genomic_DNA"/>
</dbReference>